<keyword evidence="1" id="KW-1133">Transmembrane helix</keyword>
<sequence>MSVLTEIVMPILAILTALWVGAFWRVFIQGGCVRDDFDACLARRFRVFMAGVALCGVWLGLLVPLLRR</sequence>
<gene>
    <name evidence="2" type="ORF">FRUB_08596</name>
</gene>
<organism evidence="2 3">
    <name type="scientific">Fimbriiglobus ruber</name>
    <dbReference type="NCBI Taxonomy" id="1908690"/>
    <lineage>
        <taxon>Bacteria</taxon>
        <taxon>Pseudomonadati</taxon>
        <taxon>Planctomycetota</taxon>
        <taxon>Planctomycetia</taxon>
        <taxon>Gemmatales</taxon>
        <taxon>Gemmataceae</taxon>
        <taxon>Fimbriiglobus</taxon>
    </lineage>
</organism>
<reference evidence="3" key="1">
    <citation type="submission" date="2017-06" db="EMBL/GenBank/DDBJ databases">
        <title>Genome analysis of Fimbriiglobus ruber SP5, the first member of the order Planctomycetales with confirmed chitinolytic capability.</title>
        <authorList>
            <person name="Ravin N.V."/>
            <person name="Rakitin A.L."/>
            <person name="Ivanova A.A."/>
            <person name="Beletsky A.V."/>
            <person name="Kulichevskaya I.S."/>
            <person name="Mardanov A.V."/>
            <person name="Dedysh S.N."/>
        </authorList>
    </citation>
    <scope>NUCLEOTIDE SEQUENCE [LARGE SCALE GENOMIC DNA]</scope>
    <source>
        <strain evidence="3">SP5</strain>
    </source>
</reference>
<dbReference type="Proteomes" id="UP000214646">
    <property type="component" value="Unassembled WGS sequence"/>
</dbReference>
<keyword evidence="1" id="KW-0472">Membrane</keyword>
<protein>
    <submittedName>
        <fullName evidence="2">Uncharacterized protein</fullName>
    </submittedName>
</protein>
<dbReference type="EMBL" id="NIDE01000017">
    <property type="protein sequence ID" value="OWK36033.1"/>
    <property type="molecule type" value="Genomic_DNA"/>
</dbReference>
<dbReference type="AlphaFoldDB" id="A0A225D510"/>
<evidence type="ECO:0000256" key="1">
    <source>
        <dbReference type="SAM" id="Phobius"/>
    </source>
</evidence>
<dbReference type="RefSeq" id="WP_143393815.1">
    <property type="nucleotide sequence ID" value="NZ_NIDE01000017.1"/>
</dbReference>
<keyword evidence="1" id="KW-0812">Transmembrane</keyword>
<evidence type="ECO:0000313" key="3">
    <source>
        <dbReference type="Proteomes" id="UP000214646"/>
    </source>
</evidence>
<feature type="transmembrane region" description="Helical" evidence="1">
    <location>
        <begin position="47"/>
        <end position="66"/>
    </location>
</feature>
<proteinExistence type="predicted"/>
<comment type="caution">
    <text evidence="2">The sequence shown here is derived from an EMBL/GenBank/DDBJ whole genome shotgun (WGS) entry which is preliminary data.</text>
</comment>
<keyword evidence="3" id="KW-1185">Reference proteome</keyword>
<feature type="transmembrane region" description="Helical" evidence="1">
    <location>
        <begin position="7"/>
        <end position="27"/>
    </location>
</feature>
<evidence type="ECO:0000313" key="2">
    <source>
        <dbReference type="EMBL" id="OWK36033.1"/>
    </source>
</evidence>
<name>A0A225D510_9BACT</name>
<accession>A0A225D510</accession>